<reference evidence="1" key="1">
    <citation type="submission" date="2020-03" db="EMBL/GenBank/DDBJ databases">
        <title>The deep terrestrial virosphere.</title>
        <authorList>
            <person name="Holmfeldt K."/>
            <person name="Nilsson E."/>
            <person name="Simone D."/>
            <person name="Lopez-Fernandez M."/>
            <person name="Wu X."/>
            <person name="de Brujin I."/>
            <person name="Lundin D."/>
            <person name="Andersson A."/>
            <person name="Bertilsson S."/>
            <person name="Dopson M."/>
        </authorList>
    </citation>
    <scope>NUCLEOTIDE SEQUENCE</scope>
    <source>
        <strain evidence="2">MM415A01873</strain>
        <strain evidence="1">MM415B00636</strain>
    </source>
</reference>
<organism evidence="1">
    <name type="scientific">viral metagenome</name>
    <dbReference type="NCBI Taxonomy" id="1070528"/>
    <lineage>
        <taxon>unclassified sequences</taxon>
        <taxon>metagenomes</taxon>
        <taxon>organismal metagenomes</taxon>
    </lineage>
</organism>
<dbReference type="AlphaFoldDB" id="A0A6M3J2Z1"/>
<accession>A0A6M3J2Z1</accession>
<evidence type="ECO:0000313" key="1">
    <source>
        <dbReference type="EMBL" id="QJA63292.1"/>
    </source>
</evidence>
<gene>
    <name evidence="2" type="ORF">MM415A01873_0006</name>
    <name evidence="1" type="ORF">MM415B00636_0025</name>
</gene>
<evidence type="ECO:0000313" key="2">
    <source>
        <dbReference type="EMBL" id="QJA75075.1"/>
    </source>
</evidence>
<protein>
    <submittedName>
        <fullName evidence="1">Uncharacterized protein</fullName>
    </submittedName>
</protein>
<name>A0A6M3J2Z1_9ZZZZ</name>
<sequence length="113" mass="12731">MGKCVIPWCDAGCKNLNEHYAMVNASRVTTPVVVTKKVPQGAENGPVTTITTPVTTQSEVTTKVTTQRKSTQKEIDKVKAWRSENREKYNEYMRVLRAKKDFSHLENIFGDGI</sequence>
<dbReference type="EMBL" id="MT142139">
    <property type="protein sequence ID" value="QJA75075.1"/>
    <property type="molecule type" value="Genomic_DNA"/>
</dbReference>
<dbReference type="EMBL" id="MT141494">
    <property type="protein sequence ID" value="QJA63292.1"/>
    <property type="molecule type" value="Genomic_DNA"/>
</dbReference>
<proteinExistence type="predicted"/>